<dbReference type="HOGENOM" id="CLU_029307_1_2_1"/>
<proteinExistence type="predicted"/>
<reference evidence="4" key="1">
    <citation type="journal article" date="2011" name="Nature">
        <title>Genome sequence and analysis of the tuber crop potato.</title>
        <authorList>
            <consortium name="The Potato Genome Sequencing Consortium"/>
        </authorList>
    </citation>
    <scope>NUCLEOTIDE SEQUENCE [LARGE SCALE GENOMIC DNA]</scope>
    <source>
        <strain evidence="4">cv. DM1-3 516 R44</strain>
    </source>
</reference>
<sequence length="247" mass="27616">MVRTNLNIPPQKKAMGITINEGGPHPSQKKKNRLKDRPQSIPIRVTSAATPSSTELVPNLTPPPVAPALQVPPPPPRLLNRLKGDGLRNILEEKLLSVEGFIAYGELIPKNKIKVSEFRSVNSVRMRGKEVECHNEHINVVLGRPLHLVVPYQGLPIVPTLDYLKGWLALKISDITPRWLGAGAPIEKRDMNIFSRYWFGFITNTIMPSQNESILRHPKAACLCSIMARRRIDLGLLVGQEMVMRAK</sequence>
<evidence type="ECO:0000313" key="4">
    <source>
        <dbReference type="Proteomes" id="UP000011115"/>
    </source>
</evidence>
<keyword evidence="4" id="KW-1185">Reference proteome</keyword>
<protein>
    <recommendedName>
        <fullName evidence="2">Putative plant transposon protein domain-containing protein</fullName>
    </recommendedName>
</protein>
<dbReference type="Proteomes" id="UP000011115">
    <property type="component" value="Unassembled WGS sequence"/>
</dbReference>
<dbReference type="Gramene" id="PGSC0003DMT400088481">
    <property type="protein sequence ID" value="PGSC0003DMT400088481"/>
    <property type="gene ID" value="PGSC0003DMG400038052"/>
</dbReference>
<feature type="compositionally biased region" description="Polar residues" evidence="1">
    <location>
        <begin position="47"/>
        <end position="56"/>
    </location>
</feature>
<evidence type="ECO:0000259" key="2">
    <source>
        <dbReference type="Pfam" id="PF20167"/>
    </source>
</evidence>
<dbReference type="PANTHER" id="PTHR33180:SF31">
    <property type="entry name" value="POLYPROTEIN PROTEIN"/>
    <property type="match status" value="1"/>
</dbReference>
<dbReference type="InterPro" id="IPR046796">
    <property type="entry name" value="Transposase_32_dom"/>
</dbReference>
<dbReference type="PaxDb" id="4113-PGSC0003DMT400088481"/>
<dbReference type="InParanoid" id="M1DG23"/>
<feature type="domain" description="Putative plant transposon protein" evidence="2">
    <location>
        <begin position="104"/>
        <end position="246"/>
    </location>
</feature>
<accession>M1DG23</accession>
<name>M1DG23_SOLTU</name>
<dbReference type="AlphaFoldDB" id="M1DG23"/>
<feature type="compositionally biased region" description="Pro residues" evidence="1">
    <location>
        <begin position="60"/>
        <end position="73"/>
    </location>
</feature>
<organism evidence="3 4">
    <name type="scientific">Solanum tuberosum</name>
    <name type="common">Potato</name>
    <dbReference type="NCBI Taxonomy" id="4113"/>
    <lineage>
        <taxon>Eukaryota</taxon>
        <taxon>Viridiplantae</taxon>
        <taxon>Streptophyta</taxon>
        <taxon>Embryophyta</taxon>
        <taxon>Tracheophyta</taxon>
        <taxon>Spermatophyta</taxon>
        <taxon>Magnoliopsida</taxon>
        <taxon>eudicotyledons</taxon>
        <taxon>Gunneridae</taxon>
        <taxon>Pentapetalae</taxon>
        <taxon>asterids</taxon>
        <taxon>lamiids</taxon>
        <taxon>Solanales</taxon>
        <taxon>Solanaceae</taxon>
        <taxon>Solanoideae</taxon>
        <taxon>Solaneae</taxon>
        <taxon>Solanum</taxon>
    </lineage>
</organism>
<dbReference type="GO" id="GO:0009579">
    <property type="term" value="C:thylakoid"/>
    <property type="evidence" value="ECO:0000318"/>
    <property type="project" value="GO_Central"/>
</dbReference>
<dbReference type="Pfam" id="PF20167">
    <property type="entry name" value="Transposase_32"/>
    <property type="match status" value="1"/>
</dbReference>
<evidence type="ECO:0000256" key="1">
    <source>
        <dbReference type="SAM" id="MobiDB-lite"/>
    </source>
</evidence>
<evidence type="ECO:0000313" key="3">
    <source>
        <dbReference type="EnsemblPlants" id="PGSC0003DMT400088481"/>
    </source>
</evidence>
<dbReference type="GO" id="GO:0009523">
    <property type="term" value="C:photosystem II"/>
    <property type="evidence" value="ECO:0000318"/>
    <property type="project" value="GO_Central"/>
</dbReference>
<dbReference type="EnsemblPlants" id="PGSC0003DMT400088481">
    <property type="protein sequence ID" value="PGSC0003DMT400088481"/>
    <property type="gene ID" value="PGSC0003DMG400038052"/>
</dbReference>
<dbReference type="PANTHER" id="PTHR33180">
    <property type="entry name" value="PHOTOSYSTEM II CP43 REACTION CENTER PROTEIN"/>
    <property type="match status" value="1"/>
</dbReference>
<feature type="region of interest" description="Disordered" evidence="1">
    <location>
        <begin position="1"/>
        <end position="73"/>
    </location>
</feature>
<reference evidence="3" key="2">
    <citation type="submission" date="2015-06" db="UniProtKB">
        <authorList>
            <consortium name="EnsemblPlants"/>
        </authorList>
    </citation>
    <scope>IDENTIFICATION</scope>
    <source>
        <strain evidence="3">DM1-3 516 R44</strain>
    </source>
</reference>